<evidence type="ECO:0000313" key="5">
    <source>
        <dbReference type="EMBL" id="RBR31756.1"/>
    </source>
</evidence>
<dbReference type="InterPro" id="IPR020013">
    <property type="entry name" value="Flagellar_FlgE/F/G"/>
</dbReference>
<dbReference type="NCBIfam" id="TIGR03506">
    <property type="entry name" value="FlgEFG_subfam"/>
    <property type="match status" value="1"/>
</dbReference>
<organism evidence="5 6">
    <name type="scientific">Enterococcus cecorum</name>
    <dbReference type="NCBI Taxonomy" id="44008"/>
    <lineage>
        <taxon>Bacteria</taxon>
        <taxon>Bacillati</taxon>
        <taxon>Bacillota</taxon>
        <taxon>Bacilli</taxon>
        <taxon>Lactobacillales</taxon>
        <taxon>Enterococcaceae</taxon>
        <taxon>Enterococcus</taxon>
    </lineage>
</organism>
<feature type="domain" description="Flagellar hook protein FlgE/F/G-like D1" evidence="4">
    <location>
        <begin position="95"/>
        <end position="146"/>
    </location>
</feature>
<dbReference type="Pfam" id="PF06429">
    <property type="entry name" value="Flg_bbr_C"/>
    <property type="match status" value="1"/>
</dbReference>
<comment type="caution">
    <text evidence="5">The sequence shown here is derived from an EMBL/GenBank/DDBJ whole genome shotgun (WGS) entry which is preliminary data.</text>
</comment>
<protein>
    <submittedName>
        <fullName evidence="5">Uncharacterized protein</fullName>
    </submittedName>
</protein>
<feature type="domain" description="Flagellar basal-body/hook protein C-terminal" evidence="3">
    <location>
        <begin position="187"/>
        <end position="231"/>
    </location>
</feature>
<dbReference type="Proteomes" id="UP000252800">
    <property type="component" value="Unassembled WGS sequence"/>
</dbReference>
<sequence length="236" mass="26275">MIRSLDTIYKSVHVLQKRQENLNSNIANTNTSGYMAKDLFQKTLEGVPLHNYEDGVKMDRYHQVGDFTFGNGLSGAYLNTNRGALKNTGRLTDFAVNDNGFFTVRMNNGQMAYTRNGNFQLNNQNQLVTQEGYQVLGANNQPITLEMGRTPNFLITSFADENALVSMGDTYYTSNQAGQIINNASVVQGYVEGSNVNVADEMVKMIQTTREFEANQKALNTVNETLNKAVNELGRV</sequence>
<comment type="similarity">
    <text evidence="1 2">Belongs to the flagella basal body rod proteins family.</text>
</comment>
<dbReference type="InterPro" id="IPR037925">
    <property type="entry name" value="FlgE/F/G-like"/>
</dbReference>
<dbReference type="PANTHER" id="PTHR30435">
    <property type="entry name" value="FLAGELLAR PROTEIN"/>
    <property type="match status" value="1"/>
</dbReference>
<evidence type="ECO:0000259" key="3">
    <source>
        <dbReference type="Pfam" id="PF06429"/>
    </source>
</evidence>
<reference evidence="5 6" key="1">
    <citation type="submission" date="2015-06" db="EMBL/GenBank/DDBJ databases">
        <title>The Genome Sequence of Enterococcus cecorum 170AEA1.</title>
        <authorList>
            <consortium name="The Broad Institute Genomics Platform"/>
            <consortium name="The Broad Institute Genome Sequencing Center for Infectious Disease"/>
            <person name="Earl A.M."/>
            <person name="Van Tyne D."/>
            <person name="Lebreton F."/>
            <person name="Saavedra J.T."/>
            <person name="Gilmore M.S."/>
            <person name="Manson McGuire A."/>
            <person name="Clock S."/>
            <person name="Crupain M."/>
            <person name="Rangan U."/>
            <person name="Young S."/>
            <person name="Abouelleil A."/>
            <person name="Cao P."/>
            <person name="Chapman S.B."/>
            <person name="Griggs A."/>
            <person name="Priest M."/>
            <person name="Shea T."/>
            <person name="Wortman J."/>
            <person name="Nusbaum C."/>
            <person name="Birren B."/>
        </authorList>
    </citation>
    <scope>NUCLEOTIDE SEQUENCE [LARGE SCALE GENOMIC DNA]</scope>
    <source>
        <strain evidence="5 6">170AEA1</strain>
    </source>
</reference>
<gene>
    <name evidence="5" type="ORF">EB18_00179</name>
</gene>
<dbReference type="InterPro" id="IPR053967">
    <property type="entry name" value="LlgE_F_G-like_D1"/>
</dbReference>
<dbReference type="GO" id="GO:0009425">
    <property type="term" value="C:bacterial-type flagellum basal body"/>
    <property type="evidence" value="ECO:0007669"/>
    <property type="project" value="UniProtKB-SubCell"/>
</dbReference>
<dbReference type="SUPFAM" id="SSF117143">
    <property type="entry name" value="Flagellar hook protein flgE"/>
    <property type="match status" value="1"/>
</dbReference>
<dbReference type="Pfam" id="PF22692">
    <property type="entry name" value="LlgE_F_G_D1"/>
    <property type="match status" value="1"/>
</dbReference>
<keyword evidence="2" id="KW-0975">Bacterial flagellum</keyword>
<dbReference type="PANTHER" id="PTHR30435:SF19">
    <property type="entry name" value="FLAGELLAR BASAL-BODY ROD PROTEIN FLGG"/>
    <property type="match status" value="1"/>
</dbReference>
<evidence type="ECO:0000313" key="6">
    <source>
        <dbReference type="Proteomes" id="UP000252800"/>
    </source>
</evidence>
<evidence type="ECO:0000256" key="1">
    <source>
        <dbReference type="ARBA" id="ARBA00009677"/>
    </source>
</evidence>
<dbReference type="AlphaFoldDB" id="A0A366SIT5"/>
<accession>A0A366SIT5</accession>
<evidence type="ECO:0000256" key="2">
    <source>
        <dbReference type="RuleBase" id="RU362116"/>
    </source>
</evidence>
<proteinExistence type="inferred from homology"/>
<dbReference type="InterPro" id="IPR010930">
    <property type="entry name" value="Flg_bb/hook_C_dom"/>
</dbReference>
<evidence type="ECO:0000259" key="4">
    <source>
        <dbReference type="Pfam" id="PF22692"/>
    </source>
</evidence>
<name>A0A366SIT5_9ENTE</name>
<comment type="subcellular location">
    <subcellularLocation>
        <location evidence="2">Bacterial flagellum basal body</location>
    </subcellularLocation>
</comment>
<dbReference type="GO" id="GO:0071978">
    <property type="term" value="P:bacterial-type flagellum-dependent swarming motility"/>
    <property type="evidence" value="ECO:0007669"/>
    <property type="project" value="TreeGrafter"/>
</dbReference>
<dbReference type="RefSeq" id="WP_113783606.1">
    <property type="nucleotide sequence ID" value="NZ_JBECZC010000001.1"/>
</dbReference>
<dbReference type="EMBL" id="LEOY01000002">
    <property type="protein sequence ID" value="RBR31756.1"/>
    <property type="molecule type" value="Genomic_DNA"/>
</dbReference>